<dbReference type="PROSITE" id="PS51677">
    <property type="entry name" value="NODB"/>
    <property type="match status" value="1"/>
</dbReference>
<keyword evidence="7" id="KW-1185">Reference proteome</keyword>
<dbReference type="InterPro" id="IPR011330">
    <property type="entry name" value="Glyco_hydro/deAcase_b/a-brl"/>
</dbReference>
<sequence>MLLRHTLPALLACATLTLLPAAGAQASPADTVDTKVTVGPAVKAPVSKKAVPFCESHKCIALTFDDGPSANTTKLLATLKKYKAKATFFVMGSQVKKHPVLTKNIAKGGHEVGNHTWSHPWLTDLSSGEIYKEINETQKVIKKATGKTPTLFRAPGGLTDEDVNAVAAKLKLIQIPGTVSTKDYVKDYRNVEFLTTAALEVAGPGEVILMHETVKETVDSMPKVLATLQKQGYFFVTVSKLLEGQKLVPGESYPQRSVDEVDDGDELSGPGGEV</sequence>
<dbReference type="SUPFAM" id="SSF88713">
    <property type="entry name" value="Glycoside hydrolase/deacetylase"/>
    <property type="match status" value="1"/>
</dbReference>
<dbReference type="RefSeq" id="WP_204044426.1">
    <property type="nucleotide sequence ID" value="NZ_BOOA01000063.1"/>
</dbReference>
<evidence type="ECO:0000313" key="6">
    <source>
        <dbReference type="EMBL" id="GIH27781.1"/>
    </source>
</evidence>
<dbReference type="GO" id="GO:0005975">
    <property type="term" value="P:carbohydrate metabolic process"/>
    <property type="evidence" value="ECO:0007669"/>
    <property type="project" value="InterPro"/>
</dbReference>
<evidence type="ECO:0000313" key="7">
    <source>
        <dbReference type="Proteomes" id="UP000640052"/>
    </source>
</evidence>
<proteinExistence type="predicted"/>
<dbReference type="Gene3D" id="3.20.20.370">
    <property type="entry name" value="Glycoside hydrolase/deacetylase"/>
    <property type="match status" value="1"/>
</dbReference>
<reference evidence="6" key="1">
    <citation type="submission" date="2021-01" db="EMBL/GenBank/DDBJ databases">
        <title>Whole genome shotgun sequence of Acrocarpospora phusangensis NBRC 108782.</title>
        <authorList>
            <person name="Komaki H."/>
            <person name="Tamura T."/>
        </authorList>
    </citation>
    <scope>NUCLEOTIDE SEQUENCE</scope>
    <source>
        <strain evidence="6">NBRC 108782</strain>
    </source>
</reference>
<evidence type="ECO:0000259" key="5">
    <source>
        <dbReference type="PROSITE" id="PS51677"/>
    </source>
</evidence>
<dbReference type="Pfam" id="PF01522">
    <property type="entry name" value="Polysacc_deac_1"/>
    <property type="match status" value="1"/>
</dbReference>
<feature type="chain" id="PRO_5037991092" evidence="4">
    <location>
        <begin position="27"/>
        <end position="274"/>
    </location>
</feature>
<organism evidence="6 7">
    <name type="scientific">Acrocarpospora phusangensis</name>
    <dbReference type="NCBI Taxonomy" id="1070424"/>
    <lineage>
        <taxon>Bacteria</taxon>
        <taxon>Bacillati</taxon>
        <taxon>Actinomycetota</taxon>
        <taxon>Actinomycetes</taxon>
        <taxon>Streptosporangiales</taxon>
        <taxon>Streptosporangiaceae</taxon>
        <taxon>Acrocarpospora</taxon>
    </lineage>
</organism>
<dbReference type="EMBL" id="BOOA01000063">
    <property type="protein sequence ID" value="GIH27781.1"/>
    <property type="molecule type" value="Genomic_DNA"/>
</dbReference>
<gene>
    <name evidence="6" type="ORF">Aph01nite_60910</name>
</gene>
<feature type="domain" description="NodB homology" evidence="5">
    <location>
        <begin position="58"/>
        <end position="236"/>
    </location>
</feature>
<evidence type="ECO:0000256" key="3">
    <source>
        <dbReference type="SAM" id="MobiDB-lite"/>
    </source>
</evidence>
<dbReference type="CDD" id="cd10917">
    <property type="entry name" value="CE4_NodB_like_6s_7s"/>
    <property type="match status" value="1"/>
</dbReference>
<name>A0A919UMV8_9ACTN</name>
<keyword evidence="1" id="KW-0479">Metal-binding</keyword>
<feature type="region of interest" description="Disordered" evidence="3">
    <location>
        <begin position="252"/>
        <end position="274"/>
    </location>
</feature>
<accession>A0A919UMV8</accession>
<keyword evidence="4" id="KW-0732">Signal</keyword>
<feature type="signal peptide" evidence="4">
    <location>
        <begin position="1"/>
        <end position="26"/>
    </location>
</feature>
<dbReference type="PANTHER" id="PTHR10587">
    <property type="entry name" value="GLYCOSYL TRANSFERASE-RELATED"/>
    <property type="match status" value="1"/>
</dbReference>
<evidence type="ECO:0000256" key="4">
    <source>
        <dbReference type="SAM" id="SignalP"/>
    </source>
</evidence>
<evidence type="ECO:0000256" key="1">
    <source>
        <dbReference type="ARBA" id="ARBA00022723"/>
    </source>
</evidence>
<comment type="caution">
    <text evidence="6">The sequence shown here is derived from an EMBL/GenBank/DDBJ whole genome shotgun (WGS) entry which is preliminary data.</text>
</comment>
<dbReference type="InterPro" id="IPR050248">
    <property type="entry name" value="Polysacc_deacetylase_ArnD"/>
</dbReference>
<dbReference type="GO" id="GO:0016020">
    <property type="term" value="C:membrane"/>
    <property type="evidence" value="ECO:0007669"/>
    <property type="project" value="TreeGrafter"/>
</dbReference>
<keyword evidence="2" id="KW-0378">Hydrolase</keyword>
<dbReference type="InterPro" id="IPR002509">
    <property type="entry name" value="NODB_dom"/>
</dbReference>
<dbReference type="PANTHER" id="PTHR10587:SF133">
    <property type="entry name" value="CHITIN DEACETYLASE 1-RELATED"/>
    <property type="match status" value="1"/>
</dbReference>
<protein>
    <submittedName>
        <fullName evidence="6">Deacetylase</fullName>
    </submittedName>
</protein>
<evidence type="ECO:0000256" key="2">
    <source>
        <dbReference type="ARBA" id="ARBA00022801"/>
    </source>
</evidence>
<dbReference type="GO" id="GO:0016810">
    <property type="term" value="F:hydrolase activity, acting on carbon-nitrogen (but not peptide) bonds"/>
    <property type="evidence" value="ECO:0007669"/>
    <property type="project" value="InterPro"/>
</dbReference>
<dbReference type="Proteomes" id="UP000640052">
    <property type="component" value="Unassembled WGS sequence"/>
</dbReference>
<dbReference type="GO" id="GO:0046872">
    <property type="term" value="F:metal ion binding"/>
    <property type="evidence" value="ECO:0007669"/>
    <property type="project" value="UniProtKB-KW"/>
</dbReference>
<dbReference type="AlphaFoldDB" id="A0A919UMV8"/>